<keyword evidence="3" id="KW-1185">Reference proteome</keyword>
<dbReference type="RefSeq" id="WP_067552828.1">
    <property type="nucleotide sequence ID" value="NZ_LPXN01000040.1"/>
</dbReference>
<organism evidence="2 3">
    <name type="scientific">Oceanibaculum pacificum</name>
    <dbReference type="NCBI Taxonomy" id="580166"/>
    <lineage>
        <taxon>Bacteria</taxon>
        <taxon>Pseudomonadati</taxon>
        <taxon>Pseudomonadota</taxon>
        <taxon>Alphaproteobacteria</taxon>
        <taxon>Rhodospirillales</taxon>
        <taxon>Oceanibaculaceae</taxon>
        <taxon>Oceanibaculum</taxon>
    </lineage>
</organism>
<dbReference type="SUPFAM" id="SSF53474">
    <property type="entry name" value="alpha/beta-Hydrolases"/>
    <property type="match status" value="1"/>
</dbReference>
<dbReference type="Proteomes" id="UP000076400">
    <property type="component" value="Unassembled WGS sequence"/>
</dbReference>
<evidence type="ECO:0000313" key="2">
    <source>
        <dbReference type="EMBL" id="KZD12259.1"/>
    </source>
</evidence>
<proteinExistence type="predicted"/>
<protein>
    <recommendedName>
        <fullName evidence="1">Fungal lipase-type domain-containing protein</fullName>
    </recommendedName>
</protein>
<evidence type="ECO:0000259" key="1">
    <source>
        <dbReference type="Pfam" id="PF01764"/>
    </source>
</evidence>
<name>A0A154WFI2_9PROT</name>
<comment type="caution">
    <text evidence="2">The sequence shown here is derived from an EMBL/GenBank/DDBJ whole genome shotgun (WGS) entry which is preliminary data.</text>
</comment>
<reference evidence="2 3" key="1">
    <citation type="submission" date="2015-12" db="EMBL/GenBank/DDBJ databases">
        <title>Genome sequence of Oceanibaculum pacificum MCCC 1A02656.</title>
        <authorList>
            <person name="Lu L."/>
            <person name="Lai Q."/>
            <person name="Shao Z."/>
            <person name="Qian P."/>
        </authorList>
    </citation>
    <scope>NUCLEOTIDE SEQUENCE [LARGE SCALE GENOMIC DNA]</scope>
    <source>
        <strain evidence="2 3">MCCC 1A02656</strain>
    </source>
</reference>
<dbReference type="STRING" id="580166.AUP43_16945"/>
<dbReference type="Gene3D" id="3.40.50.1820">
    <property type="entry name" value="alpha/beta hydrolase"/>
    <property type="match status" value="1"/>
</dbReference>
<sequence length="402" mass="43032">MAYTIVQTVQALNFASNAVAGILGDREKLESLMAVYLNGGTLPDNTEFPGFFPIMNPVLAGGDWQPVWGPAVFCALGPQEKATNVMFVAHSASLKTYVVALAGTNFNSVADWIAEDGNVGADHMALYPIAIPYTDPNNSIPLDSSKPYVSGATADGVSNLMTKLHDPKTGKDIKKYLASVANASETLIFTGHSLGGALSPTLAMQLYPRAQTSASGWQNVLVQPSAGASPGNAAFAQAFAYKSADGKEWAYPATPTGLTAPFDNWNVDYASKRDVVPHAWNRLAQVFIPTGLPPVTQVLGTFQTIYGYMKNTLKTALETKLDTALIGADSLASNGGYMNLPLNEFEPEWGTYDDTGAWVSLPVYAESNPMSTFDEFDPLLLAAHTTQYARFFGVQIPHLPKS</sequence>
<evidence type="ECO:0000313" key="3">
    <source>
        <dbReference type="Proteomes" id="UP000076400"/>
    </source>
</evidence>
<dbReference type="GO" id="GO:0006629">
    <property type="term" value="P:lipid metabolic process"/>
    <property type="evidence" value="ECO:0007669"/>
    <property type="project" value="InterPro"/>
</dbReference>
<accession>A0A154WFI2</accession>
<dbReference type="AlphaFoldDB" id="A0A154WFI2"/>
<dbReference type="Pfam" id="PF01764">
    <property type="entry name" value="Lipase_3"/>
    <property type="match status" value="1"/>
</dbReference>
<dbReference type="InterPro" id="IPR029058">
    <property type="entry name" value="AB_hydrolase_fold"/>
</dbReference>
<dbReference type="EMBL" id="LPXN01000040">
    <property type="protein sequence ID" value="KZD12259.1"/>
    <property type="molecule type" value="Genomic_DNA"/>
</dbReference>
<dbReference type="InterPro" id="IPR002921">
    <property type="entry name" value="Fungal_lipase-type"/>
</dbReference>
<dbReference type="OrthoDB" id="5522031at2"/>
<gene>
    <name evidence="2" type="ORF">AUP43_16945</name>
</gene>
<feature type="domain" description="Fungal lipase-type" evidence="1">
    <location>
        <begin position="157"/>
        <end position="245"/>
    </location>
</feature>